<evidence type="ECO:0000313" key="2">
    <source>
        <dbReference type="Proteomes" id="UP000053593"/>
    </source>
</evidence>
<keyword evidence="2" id="KW-1185">Reference proteome</keyword>
<sequence>MFGRVTTHLTEFVGSAARHLIFIAFLSSKSPTCPFRTPKMRLRRECQGRITTGIGKAGHGPSRKCAFILAPIMTVSTLSVFHCYSQSFRDSSIRYTTVQFIAKREILELRSFSIVQYTATAAVTYVDGDL</sequence>
<protein>
    <submittedName>
        <fullName evidence="1">Uncharacterized protein</fullName>
    </submittedName>
</protein>
<dbReference type="HOGENOM" id="CLU_1938408_0_0_1"/>
<organism evidence="1 2">
    <name type="scientific">Collybiopsis luxurians FD-317 M1</name>
    <dbReference type="NCBI Taxonomy" id="944289"/>
    <lineage>
        <taxon>Eukaryota</taxon>
        <taxon>Fungi</taxon>
        <taxon>Dikarya</taxon>
        <taxon>Basidiomycota</taxon>
        <taxon>Agaricomycotina</taxon>
        <taxon>Agaricomycetes</taxon>
        <taxon>Agaricomycetidae</taxon>
        <taxon>Agaricales</taxon>
        <taxon>Marasmiineae</taxon>
        <taxon>Omphalotaceae</taxon>
        <taxon>Collybiopsis</taxon>
        <taxon>Collybiopsis luxurians</taxon>
    </lineage>
</organism>
<dbReference type="EMBL" id="KN834806">
    <property type="protein sequence ID" value="KIK55474.1"/>
    <property type="molecule type" value="Genomic_DNA"/>
</dbReference>
<dbReference type="Proteomes" id="UP000053593">
    <property type="component" value="Unassembled WGS sequence"/>
</dbReference>
<gene>
    <name evidence="1" type="ORF">GYMLUDRAFT_841130</name>
</gene>
<name>A0A0D0BZU7_9AGAR</name>
<proteinExistence type="predicted"/>
<evidence type="ECO:0000313" key="1">
    <source>
        <dbReference type="EMBL" id="KIK55474.1"/>
    </source>
</evidence>
<accession>A0A0D0BZU7</accession>
<reference evidence="1 2" key="1">
    <citation type="submission" date="2014-04" db="EMBL/GenBank/DDBJ databases">
        <title>Evolutionary Origins and Diversification of the Mycorrhizal Mutualists.</title>
        <authorList>
            <consortium name="DOE Joint Genome Institute"/>
            <consortium name="Mycorrhizal Genomics Consortium"/>
            <person name="Kohler A."/>
            <person name="Kuo A."/>
            <person name="Nagy L.G."/>
            <person name="Floudas D."/>
            <person name="Copeland A."/>
            <person name="Barry K.W."/>
            <person name="Cichocki N."/>
            <person name="Veneault-Fourrey C."/>
            <person name="LaButti K."/>
            <person name="Lindquist E.A."/>
            <person name="Lipzen A."/>
            <person name="Lundell T."/>
            <person name="Morin E."/>
            <person name="Murat C."/>
            <person name="Riley R."/>
            <person name="Ohm R."/>
            <person name="Sun H."/>
            <person name="Tunlid A."/>
            <person name="Henrissat B."/>
            <person name="Grigoriev I.V."/>
            <person name="Hibbett D.S."/>
            <person name="Martin F."/>
        </authorList>
    </citation>
    <scope>NUCLEOTIDE SEQUENCE [LARGE SCALE GENOMIC DNA]</scope>
    <source>
        <strain evidence="1 2">FD-317 M1</strain>
    </source>
</reference>
<dbReference type="AlphaFoldDB" id="A0A0D0BZU7"/>